<evidence type="ECO:0000256" key="2">
    <source>
        <dbReference type="ARBA" id="ARBA00001946"/>
    </source>
</evidence>
<organism evidence="9 10">
    <name type="scientific">Kolteria novifilia</name>
    <dbReference type="NCBI Taxonomy" id="2527975"/>
    <lineage>
        <taxon>Bacteria</taxon>
        <taxon>Pseudomonadati</taxon>
        <taxon>Planctomycetota</taxon>
        <taxon>Planctomycetia</taxon>
        <taxon>Kolteriales</taxon>
        <taxon>Kolteriaceae</taxon>
        <taxon>Kolteria</taxon>
    </lineage>
</organism>
<keyword evidence="4 7" id="KW-0479">Metal-binding</keyword>
<dbReference type="KEGG" id="knv:Pan216_31730"/>
<dbReference type="FunFam" id="3.30.540.10:FF:000003">
    <property type="entry name" value="Inositol-1-monophosphatase"/>
    <property type="match status" value="1"/>
</dbReference>
<evidence type="ECO:0000256" key="1">
    <source>
        <dbReference type="ARBA" id="ARBA00001033"/>
    </source>
</evidence>
<dbReference type="GO" id="GO:0046854">
    <property type="term" value="P:phosphatidylinositol phosphate biosynthetic process"/>
    <property type="evidence" value="ECO:0007669"/>
    <property type="project" value="InterPro"/>
</dbReference>
<comment type="similarity">
    <text evidence="3 8">Belongs to the inositol monophosphatase superfamily.</text>
</comment>
<dbReference type="PRINTS" id="PR00377">
    <property type="entry name" value="IMPHPHTASES"/>
</dbReference>
<dbReference type="Gene3D" id="3.40.190.80">
    <property type="match status" value="1"/>
</dbReference>
<dbReference type="CDD" id="cd01639">
    <property type="entry name" value="IMPase"/>
    <property type="match status" value="1"/>
</dbReference>
<gene>
    <name evidence="9" type="primary">suhB_1</name>
    <name evidence="9" type="ORF">Pan216_31730</name>
</gene>
<dbReference type="InterPro" id="IPR020550">
    <property type="entry name" value="Inositol_monophosphatase_CS"/>
</dbReference>
<evidence type="ECO:0000256" key="6">
    <source>
        <dbReference type="ARBA" id="ARBA00022842"/>
    </source>
</evidence>
<keyword evidence="10" id="KW-1185">Reference proteome</keyword>
<dbReference type="RefSeq" id="WP_419192558.1">
    <property type="nucleotide sequence ID" value="NZ_CP036279.1"/>
</dbReference>
<dbReference type="GO" id="GO:0006020">
    <property type="term" value="P:inositol metabolic process"/>
    <property type="evidence" value="ECO:0007669"/>
    <property type="project" value="TreeGrafter"/>
</dbReference>
<dbReference type="SUPFAM" id="SSF56655">
    <property type="entry name" value="Carbohydrate phosphatase"/>
    <property type="match status" value="1"/>
</dbReference>
<evidence type="ECO:0000256" key="4">
    <source>
        <dbReference type="ARBA" id="ARBA00022723"/>
    </source>
</evidence>
<dbReference type="EC" id="3.1.3.25" evidence="8"/>
<dbReference type="Gene3D" id="3.30.540.10">
    <property type="entry name" value="Fructose-1,6-Bisphosphatase, subunit A, domain 1"/>
    <property type="match status" value="1"/>
</dbReference>
<dbReference type="PROSITE" id="PS00630">
    <property type="entry name" value="IMP_2"/>
    <property type="match status" value="1"/>
</dbReference>
<feature type="binding site" evidence="7">
    <location>
        <position position="211"/>
    </location>
    <ligand>
        <name>Mg(2+)</name>
        <dbReference type="ChEBI" id="CHEBI:18420"/>
        <label>1</label>
        <note>catalytic</note>
    </ligand>
</feature>
<dbReference type="InterPro" id="IPR000760">
    <property type="entry name" value="Inositol_monophosphatase-like"/>
</dbReference>
<dbReference type="Proteomes" id="UP000317093">
    <property type="component" value="Chromosome"/>
</dbReference>
<evidence type="ECO:0000256" key="3">
    <source>
        <dbReference type="ARBA" id="ARBA00009759"/>
    </source>
</evidence>
<evidence type="ECO:0000313" key="10">
    <source>
        <dbReference type="Proteomes" id="UP000317093"/>
    </source>
</evidence>
<evidence type="ECO:0000256" key="5">
    <source>
        <dbReference type="ARBA" id="ARBA00022801"/>
    </source>
</evidence>
<protein>
    <recommendedName>
        <fullName evidence="8">Inositol-1-monophosphatase</fullName>
        <ecNumber evidence="8">3.1.3.25</ecNumber>
    </recommendedName>
</protein>
<dbReference type="AlphaFoldDB" id="A0A518B5S1"/>
<dbReference type="PANTHER" id="PTHR20854:SF4">
    <property type="entry name" value="INOSITOL-1-MONOPHOSPHATASE-RELATED"/>
    <property type="match status" value="1"/>
</dbReference>
<proteinExistence type="inferred from homology"/>
<reference evidence="9 10" key="1">
    <citation type="submission" date="2019-02" db="EMBL/GenBank/DDBJ databases">
        <title>Deep-cultivation of Planctomycetes and their phenomic and genomic characterization uncovers novel biology.</title>
        <authorList>
            <person name="Wiegand S."/>
            <person name="Jogler M."/>
            <person name="Boedeker C."/>
            <person name="Pinto D."/>
            <person name="Vollmers J."/>
            <person name="Rivas-Marin E."/>
            <person name="Kohn T."/>
            <person name="Peeters S.H."/>
            <person name="Heuer A."/>
            <person name="Rast P."/>
            <person name="Oberbeckmann S."/>
            <person name="Bunk B."/>
            <person name="Jeske O."/>
            <person name="Meyerdierks A."/>
            <person name="Storesund J.E."/>
            <person name="Kallscheuer N."/>
            <person name="Luecker S."/>
            <person name="Lage O.M."/>
            <person name="Pohl T."/>
            <person name="Merkel B.J."/>
            <person name="Hornburger P."/>
            <person name="Mueller R.-W."/>
            <person name="Bruemmer F."/>
            <person name="Labrenz M."/>
            <person name="Spormann A.M."/>
            <person name="Op den Camp H."/>
            <person name="Overmann J."/>
            <person name="Amann R."/>
            <person name="Jetten M.S.M."/>
            <person name="Mascher T."/>
            <person name="Medema M.H."/>
            <person name="Devos D.P."/>
            <person name="Kaster A.-K."/>
            <person name="Ovreas L."/>
            <person name="Rohde M."/>
            <person name="Galperin M.Y."/>
            <person name="Jogler C."/>
        </authorList>
    </citation>
    <scope>NUCLEOTIDE SEQUENCE [LARGE SCALE GENOMIC DNA]</scope>
    <source>
        <strain evidence="9 10">Pan216</strain>
    </source>
</reference>
<dbReference type="PROSITE" id="PS00629">
    <property type="entry name" value="IMP_1"/>
    <property type="match status" value="1"/>
</dbReference>
<feature type="binding site" evidence="7">
    <location>
        <position position="87"/>
    </location>
    <ligand>
        <name>Mg(2+)</name>
        <dbReference type="ChEBI" id="CHEBI:18420"/>
        <label>1</label>
        <note>catalytic</note>
    </ligand>
</feature>
<evidence type="ECO:0000256" key="8">
    <source>
        <dbReference type="RuleBase" id="RU364068"/>
    </source>
</evidence>
<dbReference type="GO" id="GO:0008934">
    <property type="term" value="F:inositol monophosphate 1-phosphatase activity"/>
    <property type="evidence" value="ECO:0007669"/>
    <property type="project" value="InterPro"/>
</dbReference>
<sequence length="258" mass="27791">MLNWQTERDVAIQAAKRAGDRVFESAGRIVTEHKGINDLVTQADRDAQEIIQETIGRRFPQDAFQAEENGLEERPSGNRRWIVDPIDGTTNFVHGFPFFCVSIGFEAEGELVAGVIYDPSRRECYSAAKGQGAVCNGMPLHVSATQNLSEALVAFGFPTDTSSKPDFMTRFGRAVPRIRSMRRLGSAAMALAYVAAGKLDAFWAENLKAWDAAAGVVLVREAGGLVTKSDGATYDVDSPLLLASNGLTHAPLASAIAS</sequence>
<accession>A0A518B5S1</accession>
<evidence type="ECO:0000313" key="9">
    <source>
        <dbReference type="EMBL" id="QDU62306.1"/>
    </source>
</evidence>
<dbReference type="GO" id="GO:0007165">
    <property type="term" value="P:signal transduction"/>
    <property type="evidence" value="ECO:0007669"/>
    <property type="project" value="TreeGrafter"/>
</dbReference>
<keyword evidence="5 8" id="KW-0378">Hydrolase</keyword>
<comment type="cofactor">
    <cofactor evidence="2 7 8">
        <name>Mg(2+)</name>
        <dbReference type="ChEBI" id="CHEBI:18420"/>
    </cofactor>
</comment>
<feature type="binding site" evidence="7">
    <location>
        <position position="67"/>
    </location>
    <ligand>
        <name>Mg(2+)</name>
        <dbReference type="ChEBI" id="CHEBI:18420"/>
        <label>1</label>
        <note>catalytic</note>
    </ligand>
</feature>
<dbReference type="EMBL" id="CP036279">
    <property type="protein sequence ID" value="QDU62306.1"/>
    <property type="molecule type" value="Genomic_DNA"/>
</dbReference>
<dbReference type="PANTHER" id="PTHR20854">
    <property type="entry name" value="INOSITOL MONOPHOSPHATASE"/>
    <property type="match status" value="1"/>
</dbReference>
<dbReference type="InterPro" id="IPR033942">
    <property type="entry name" value="IMPase"/>
</dbReference>
<dbReference type="GO" id="GO:0046872">
    <property type="term" value="F:metal ion binding"/>
    <property type="evidence" value="ECO:0007669"/>
    <property type="project" value="UniProtKB-KW"/>
</dbReference>
<dbReference type="Pfam" id="PF00459">
    <property type="entry name" value="Inositol_P"/>
    <property type="match status" value="1"/>
</dbReference>
<dbReference type="InterPro" id="IPR020583">
    <property type="entry name" value="Inositol_monoP_metal-BS"/>
</dbReference>
<evidence type="ECO:0000256" key="7">
    <source>
        <dbReference type="PIRSR" id="PIRSR600760-2"/>
    </source>
</evidence>
<feature type="binding site" evidence="7">
    <location>
        <position position="84"/>
    </location>
    <ligand>
        <name>Mg(2+)</name>
        <dbReference type="ChEBI" id="CHEBI:18420"/>
        <label>1</label>
        <note>catalytic</note>
    </ligand>
</feature>
<feature type="binding site" evidence="7">
    <location>
        <position position="86"/>
    </location>
    <ligand>
        <name>Mg(2+)</name>
        <dbReference type="ChEBI" id="CHEBI:18420"/>
        <label>1</label>
        <note>catalytic</note>
    </ligand>
</feature>
<name>A0A518B5S1_9BACT</name>
<keyword evidence="6 7" id="KW-0460">Magnesium</keyword>
<dbReference type="FunFam" id="3.40.190.80:FF:000020">
    <property type="entry name" value="Fructose-1,6-bisphosphatase/inositol-1-monophosphatase"/>
    <property type="match status" value="1"/>
</dbReference>
<comment type="catalytic activity">
    <reaction evidence="1 8">
        <text>a myo-inositol phosphate + H2O = myo-inositol + phosphate</text>
        <dbReference type="Rhea" id="RHEA:24056"/>
        <dbReference type="ChEBI" id="CHEBI:15377"/>
        <dbReference type="ChEBI" id="CHEBI:17268"/>
        <dbReference type="ChEBI" id="CHEBI:43474"/>
        <dbReference type="ChEBI" id="CHEBI:84139"/>
        <dbReference type="EC" id="3.1.3.25"/>
    </reaction>
</comment>